<dbReference type="EMBL" id="JAIMJA010000005">
    <property type="protein sequence ID" value="MCE2594550.1"/>
    <property type="molecule type" value="Genomic_DNA"/>
</dbReference>
<evidence type="ECO:0000256" key="1">
    <source>
        <dbReference type="SAM" id="SignalP"/>
    </source>
</evidence>
<evidence type="ECO:0000313" key="2">
    <source>
        <dbReference type="EMBL" id="MCE2594550.1"/>
    </source>
</evidence>
<feature type="chain" id="PRO_5046348456" evidence="1">
    <location>
        <begin position="21"/>
        <end position="220"/>
    </location>
</feature>
<dbReference type="RefSeq" id="WP_233052087.1">
    <property type="nucleotide sequence ID" value="NZ_JAIMJA010000005.1"/>
</dbReference>
<comment type="caution">
    <text evidence="2">The sequence shown here is derived from an EMBL/GenBank/DDBJ whole genome shotgun (WGS) entry which is preliminary data.</text>
</comment>
<keyword evidence="1" id="KW-0732">Signal</keyword>
<reference evidence="2 3" key="1">
    <citation type="journal article" date="2022" name="Environ. Microbiol. Rep.">
        <title>Eco-phylogenetic analyses reveal divergent evolution of vitamin B12 metabolism in the marine bacterial family 'Psychromonadaceae'.</title>
        <authorList>
            <person name="Jin X."/>
            <person name="Yang Y."/>
            <person name="Cao H."/>
            <person name="Gao B."/>
            <person name="Zhao Z."/>
        </authorList>
    </citation>
    <scope>NUCLEOTIDE SEQUENCE [LARGE SCALE GENOMIC DNA]</scope>
    <source>
        <strain evidence="2 3">MKS20</strain>
    </source>
</reference>
<protein>
    <submittedName>
        <fullName evidence="2">TIGR04219 family outer membrane beta-barrel protein</fullName>
    </submittedName>
</protein>
<gene>
    <name evidence="2" type="ORF">K6Y31_06955</name>
</gene>
<dbReference type="NCBIfam" id="TIGR04219">
    <property type="entry name" value="OMP_w_GlyGly"/>
    <property type="match status" value="1"/>
</dbReference>
<sequence>MKKYLAATLFTLAISHSASADDWGIFAGVDIAKPVTDGKLNSDSLSLKNDWRGSGYVAIEHGIILLPNVKFAYTNLDSKGSSSTSDVTLDMSSFDTILYYQLFDNGLFEADLGLNVKYISGDLHTLSNNHFNSTIPQAYGAAKFHIPNTGLSVFTDVTAGSVTDDEVVDALIGVSYAFNPEGLTKVNLRGGYRYQEVKLKDEVKLNTEYDGIFVGVEVNF</sequence>
<feature type="signal peptide" evidence="1">
    <location>
        <begin position="1"/>
        <end position="20"/>
    </location>
</feature>
<accession>A0ABS8W7U0</accession>
<name>A0ABS8W7U0_9GAMM</name>
<organism evidence="2 3">
    <name type="scientific">Motilimonas cestriensis</name>
    <dbReference type="NCBI Taxonomy" id="2742685"/>
    <lineage>
        <taxon>Bacteria</taxon>
        <taxon>Pseudomonadati</taxon>
        <taxon>Pseudomonadota</taxon>
        <taxon>Gammaproteobacteria</taxon>
        <taxon>Alteromonadales</taxon>
        <taxon>Alteromonadales genera incertae sedis</taxon>
        <taxon>Motilimonas</taxon>
    </lineage>
</organism>
<dbReference type="InterPro" id="IPR026387">
    <property type="entry name" value="OMP_w_GlyGly"/>
</dbReference>
<dbReference type="Proteomes" id="UP001201273">
    <property type="component" value="Unassembled WGS sequence"/>
</dbReference>
<proteinExistence type="predicted"/>
<evidence type="ECO:0000313" key="3">
    <source>
        <dbReference type="Proteomes" id="UP001201273"/>
    </source>
</evidence>
<keyword evidence="3" id="KW-1185">Reference proteome</keyword>